<dbReference type="OrthoDB" id="7764690at2759"/>
<name>A0A4Y2VQ21_ARAVE</name>
<proteinExistence type="predicted"/>
<accession>A0A4Y2VQ21</accession>
<evidence type="ECO:0000313" key="2">
    <source>
        <dbReference type="Proteomes" id="UP000499080"/>
    </source>
</evidence>
<sequence>PGSGLVRMSAVISLSLTIYQLNRAGFFEMSHVRIYPPALDSSGTSGSPLPVLANMSEPLRAAGVDGASVPSAPLTYLELFSRAKSTL</sequence>
<feature type="non-terminal residue" evidence="1">
    <location>
        <position position="1"/>
    </location>
</feature>
<dbReference type="AlphaFoldDB" id="A0A4Y2VQ21"/>
<keyword evidence="2" id="KW-1185">Reference proteome</keyword>
<comment type="caution">
    <text evidence="1">The sequence shown here is derived from an EMBL/GenBank/DDBJ whole genome shotgun (WGS) entry which is preliminary data.</text>
</comment>
<dbReference type="Proteomes" id="UP000499080">
    <property type="component" value="Unassembled WGS sequence"/>
</dbReference>
<gene>
    <name evidence="1" type="ORF">AVEN_216974_1</name>
</gene>
<evidence type="ECO:0000313" key="1">
    <source>
        <dbReference type="EMBL" id="GBO27435.1"/>
    </source>
</evidence>
<dbReference type="EMBL" id="BGPR01050443">
    <property type="protein sequence ID" value="GBO27435.1"/>
    <property type="molecule type" value="Genomic_DNA"/>
</dbReference>
<protein>
    <submittedName>
        <fullName evidence="1">Uncharacterized protein</fullName>
    </submittedName>
</protein>
<organism evidence="1 2">
    <name type="scientific">Araneus ventricosus</name>
    <name type="common">Orbweaver spider</name>
    <name type="synonym">Epeira ventricosa</name>
    <dbReference type="NCBI Taxonomy" id="182803"/>
    <lineage>
        <taxon>Eukaryota</taxon>
        <taxon>Metazoa</taxon>
        <taxon>Ecdysozoa</taxon>
        <taxon>Arthropoda</taxon>
        <taxon>Chelicerata</taxon>
        <taxon>Arachnida</taxon>
        <taxon>Araneae</taxon>
        <taxon>Araneomorphae</taxon>
        <taxon>Entelegynae</taxon>
        <taxon>Araneoidea</taxon>
        <taxon>Araneidae</taxon>
        <taxon>Araneus</taxon>
    </lineage>
</organism>
<reference evidence="1 2" key="1">
    <citation type="journal article" date="2019" name="Sci. Rep.">
        <title>Orb-weaving spider Araneus ventricosus genome elucidates the spidroin gene catalogue.</title>
        <authorList>
            <person name="Kono N."/>
            <person name="Nakamura H."/>
            <person name="Ohtoshi R."/>
            <person name="Moran D.A.P."/>
            <person name="Shinohara A."/>
            <person name="Yoshida Y."/>
            <person name="Fujiwara M."/>
            <person name="Mori M."/>
            <person name="Tomita M."/>
            <person name="Arakawa K."/>
        </authorList>
    </citation>
    <scope>NUCLEOTIDE SEQUENCE [LARGE SCALE GENOMIC DNA]</scope>
</reference>